<dbReference type="EMBL" id="CAJVPL010009922">
    <property type="protein sequence ID" value="CAG8679659.1"/>
    <property type="molecule type" value="Genomic_DNA"/>
</dbReference>
<keyword evidence="1" id="KW-1133">Transmembrane helix</keyword>
<feature type="transmembrane region" description="Helical" evidence="1">
    <location>
        <begin position="16"/>
        <end position="35"/>
    </location>
</feature>
<proteinExistence type="predicted"/>
<name>A0A9N9EJN7_9GLOM</name>
<accession>A0A9N9EJN7</accession>
<evidence type="ECO:0000313" key="2">
    <source>
        <dbReference type="EMBL" id="CAG8679659.1"/>
    </source>
</evidence>
<sequence length="61" mass="6929">MVAMEAYRYLVTAKDVYVIVMYQMSIAIVMNVINVTKLRIKISPILVIGTGFGTTGWIRYL</sequence>
<organism evidence="2 3">
    <name type="scientific">Ambispora gerdemannii</name>
    <dbReference type="NCBI Taxonomy" id="144530"/>
    <lineage>
        <taxon>Eukaryota</taxon>
        <taxon>Fungi</taxon>
        <taxon>Fungi incertae sedis</taxon>
        <taxon>Mucoromycota</taxon>
        <taxon>Glomeromycotina</taxon>
        <taxon>Glomeromycetes</taxon>
        <taxon>Archaeosporales</taxon>
        <taxon>Ambisporaceae</taxon>
        <taxon>Ambispora</taxon>
    </lineage>
</organism>
<gene>
    <name evidence="2" type="ORF">AGERDE_LOCUS12615</name>
</gene>
<feature type="transmembrane region" description="Helical" evidence="1">
    <location>
        <begin position="42"/>
        <end position="60"/>
    </location>
</feature>
<keyword evidence="1" id="KW-0812">Transmembrane</keyword>
<reference evidence="2" key="1">
    <citation type="submission" date="2021-06" db="EMBL/GenBank/DDBJ databases">
        <authorList>
            <person name="Kallberg Y."/>
            <person name="Tangrot J."/>
            <person name="Rosling A."/>
        </authorList>
    </citation>
    <scope>NUCLEOTIDE SEQUENCE</scope>
    <source>
        <strain evidence="2">MT106</strain>
    </source>
</reference>
<keyword evidence="3" id="KW-1185">Reference proteome</keyword>
<evidence type="ECO:0000256" key="1">
    <source>
        <dbReference type="SAM" id="Phobius"/>
    </source>
</evidence>
<dbReference type="AlphaFoldDB" id="A0A9N9EJN7"/>
<feature type="non-terminal residue" evidence="2">
    <location>
        <position position="61"/>
    </location>
</feature>
<evidence type="ECO:0000313" key="3">
    <source>
        <dbReference type="Proteomes" id="UP000789831"/>
    </source>
</evidence>
<comment type="caution">
    <text evidence="2">The sequence shown here is derived from an EMBL/GenBank/DDBJ whole genome shotgun (WGS) entry which is preliminary data.</text>
</comment>
<protein>
    <submittedName>
        <fullName evidence="2">8897_t:CDS:1</fullName>
    </submittedName>
</protein>
<feature type="non-terminal residue" evidence="2">
    <location>
        <position position="1"/>
    </location>
</feature>
<keyword evidence="1" id="KW-0472">Membrane</keyword>
<dbReference type="Proteomes" id="UP000789831">
    <property type="component" value="Unassembled WGS sequence"/>
</dbReference>